<sequence>MESPVTGSTAFQFPPLSQCSGPSVAPPSTCYDLEDLVTVSVNEADNVKVFRMPRQLLRWHSAYFAAALDPEGGFVKEGVKELHIEDNIQAFEAFFCWIFTGKLKDVVPPTDGAKATDAYLSLHTICNVWFFGELRGIPALKNVAIDMLHERCCAKWVWLSGCIKLVYENTVEGSQLRKYIVDMTTRTISVGGILAVSKDLLTVDFLRDILPIYANRAQGGVSPLGQKDWAGQDRCKWHDHSGPGGKLRLESRK</sequence>
<proteinExistence type="predicted"/>
<protein>
    <recommendedName>
        <fullName evidence="3">BTB domain-containing protein</fullName>
    </recommendedName>
</protein>
<reference evidence="1" key="1">
    <citation type="journal article" date="2020" name="Stud. Mycol.">
        <title>101 Dothideomycetes genomes: a test case for predicting lifestyles and emergence of pathogens.</title>
        <authorList>
            <person name="Haridas S."/>
            <person name="Albert R."/>
            <person name="Binder M."/>
            <person name="Bloem J."/>
            <person name="Labutti K."/>
            <person name="Salamov A."/>
            <person name="Andreopoulos B."/>
            <person name="Baker S."/>
            <person name="Barry K."/>
            <person name="Bills G."/>
            <person name="Bluhm B."/>
            <person name="Cannon C."/>
            <person name="Castanera R."/>
            <person name="Culley D."/>
            <person name="Daum C."/>
            <person name="Ezra D."/>
            <person name="Gonzalez J."/>
            <person name="Henrissat B."/>
            <person name="Kuo A."/>
            <person name="Liang C."/>
            <person name="Lipzen A."/>
            <person name="Lutzoni F."/>
            <person name="Magnuson J."/>
            <person name="Mondo S."/>
            <person name="Nolan M."/>
            <person name="Ohm R."/>
            <person name="Pangilinan J."/>
            <person name="Park H.-J."/>
            <person name="Ramirez L."/>
            <person name="Alfaro M."/>
            <person name="Sun H."/>
            <person name="Tritt A."/>
            <person name="Yoshinaga Y."/>
            <person name="Zwiers L.-H."/>
            <person name="Turgeon B."/>
            <person name="Goodwin S."/>
            <person name="Spatafora J."/>
            <person name="Crous P."/>
            <person name="Grigoriev I."/>
        </authorList>
    </citation>
    <scope>NUCLEOTIDE SEQUENCE</scope>
    <source>
        <strain evidence="1">CBS 122368</strain>
    </source>
</reference>
<keyword evidence="2" id="KW-1185">Reference proteome</keyword>
<dbReference type="AlphaFoldDB" id="A0A6A6IBK3"/>
<accession>A0A6A6IBK3</accession>
<dbReference type="EMBL" id="ML987198">
    <property type="protein sequence ID" value="KAF2246930.1"/>
    <property type="molecule type" value="Genomic_DNA"/>
</dbReference>
<evidence type="ECO:0008006" key="3">
    <source>
        <dbReference type="Google" id="ProtNLM"/>
    </source>
</evidence>
<dbReference type="Proteomes" id="UP000800094">
    <property type="component" value="Unassembled WGS sequence"/>
</dbReference>
<evidence type="ECO:0000313" key="2">
    <source>
        <dbReference type="Proteomes" id="UP000800094"/>
    </source>
</evidence>
<organism evidence="1 2">
    <name type="scientific">Trematosphaeria pertusa</name>
    <dbReference type="NCBI Taxonomy" id="390896"/>
    <lineage>
        <taxon>Eukaryota</taxon>
        <taxon>Fungi</taxon>
        <taxon>Dikarya</taxon>
        <taxon>Ascomycota</taxon>
        <taxon>Pezizomycotina</taxon>
        <taxon>Dothideomycetes</taxon>
        <taxon>Pleosporomycetidae</taxon>
        <taxon>Pleosporales</taxon>
        <taxon>Massarineae</taxon>
        <taxon>Trematosphaeriaceae</taxon>
        <taxon>Trematosphaeria</taxon>
    </lineage>
</organism>
<dbReference type="GeneID" id="54577224"/>
<name>A0A6A6IBK3_9PLEO</name>
<gene>
    <name evidence="1" type="ORF">BU26DRAFT_430647</name>
</gene>
<dbReference type="Gene3D" id="3.30.710.10">
    <property type="entry name" value="Potassium Channel Kv1.1, Chain A"/>
    <property type="match status" value="1"/>
</dbReference>
<dbReference type="OrthoDB" id="194443at2759"/>
<dbReference type="InterPro" id="IPR011333">
    <property type="entry name" value="SKP1/BTB/POZ_sf"/>
</dbReference>
<dbReference type="RefSeq" id="XP_033681934.1">
    <property type="nucleotide sequence ID" value="XM_033823894.1"/>
</dbReference>
<evidence type="ECO:0000313" key="1">
    <source>
        <dbReference type="EMBL" id="KAF2246930.1"/>
    </source>
</evidence>